<keyword evidence="1" id="KW-1133">Transmembrane helix</keyword>
<accession>A0A8S5LFV9</accession>
<reference evidence="2" key="1">
    <citation type="journal article" date="2021" name="Proc. Natl. Acad. Sci. U.S.A.">
        <title>A Catalog of Tens of Thousands of Viruses from Human Metagenomes Reveals Hidden Associations with Chronic Diseases.</title>
        <authorList>
            <person name="Tisza M.J."/>
            <person name="Buck C.B."/>
        </authorList>
    </citation>
    <scope>NUCLEOTIDE SEQUENCE</scope>
    <source>
        <strain evidence="2">CtOsn3</strain>
    </source>
</reference>
<keyword evidence="1" id="KW-0472">Membrane</keyword>
<keyword evidence="1" id="KW-0812">Transmembrane</keyword>
<feature type="transmembrane region" description="Helical" evidence="1">
    <location>
        <begin position="26"/>
        <end position="47"/>
    </location>
</feature>
<evidence type="ECO:0000313" key="2">
    <source>
        <dbReference type="EMBL" id="DAD68949.1"/>
    </source>
</evidence>
<proteinExistence type="predicted"/>
<name>A0A8S5LFV9_9CAUD</name>
<dbReference type="EMBL" id="BK014712">
    <property type="protein sequence ID" value="DAD68949.1"/>
    <property type="molecule type" value="Genomic_DNA"/>
</dbReference>
<evidence type="ECO:0000256" key="1">
    <source>
        <dbReference type="SAM" id="Phobius"/>
    </source>
</evidence>
<organism evidence="2">
    <name type="scientific">Siphoviridae sp. ctOsn3</name>
    <dbReference type="NCBI Taxonomy" id="2823577"/>
    <lineage>
        <taxon>Viruses</taxon>
        <taxon>Duplodnaviria</taxon>
        <taxon>Heunggongvirae</taxon>
        <taxon>Uroviricota</taxon>
        <taxon>Caudoviricetes</taxon>
    </lineage>
</organism>
<protein>
    <submittedName>
        <fullName evidence="2">Uncharacterized protein</fullName>
    </submittedName>
</protein>
<sequence>MFYILCLFLWCKFTANFNTMQVKCKLFFICFTFYVIFRIFAPVINIIRL</sequence>